<dbReference type="PANTHER" id="PTHR35936">
    <property type="entry name" value="MEMBRANE-BOUND LYTIC MUREIN TRANSGLYCOSYLASE F"/>
    <property type="match status" value="1"/>
</dbReference>
<evidence type="ECO:0000256" key="1">
    <source>
        <dbReference type="ARBA" id="ARBA00010333"/>
    </source>
</evidence>
<dbReference type="PANTHER" id="PTHR35936:SF25">
    <property type="entry name" value="ABC TRANSPORTER SUBSTRATE-BINDING PROTEIN"/>
    <property type="match status" value="1"/>
</dbReference>
<comment type="caution">
    <text evidence="2">The sequence shown here is derived from an EMBL/GenBank/DDBJ whole genome shotgun (WGS) entry which is preliminary data.</text>
</comment>
<sequence>MKHFIQKLTMTAALVFTANTLADNAQKNSLNLVSFYIPHFIDSQHQGAFSQLLRRIQELTNYHLELSLQPPKRAQFYFENGQAEVYFPGLETSIKGEHIRSDTVFYKEIFAFVRKEEAIPSDLSQLSGKSLGLTAGYNYGSILNNIRLPPQYAKSDKINFLKLQAKRIDVFLVEHYSGIKALEQSGASNIHYNPSTPISREPVFFIFRNTPQGYRVRDEFNQAIRSLKKSGELNKIITDRYDSSDQIDSSLFFQQN</sequence>
<dbReference type="AlphaFoldDB" id="A0A1T1HD89"/>
<comment type="similarity">
    <text evidence="1">Belongs to the bacterial solute-binding protein 3 family.</text>
</comment>
<evidence type="ECO:0000313" key="2">
    <source>
        <dbReference type="EMBL" id="OOV87783.1"/>
    </source>
</evidence>
<gene>
    <name evidence="2" type="ORF">BTA35_0207190</name>
</gene>
<dbReference type="Proteomes" id="UP000190064">
    <property type="component" value="Unassembled WGS sequence"/>
</dbReference>
<dbReference type="RefSeq" id="WP_078319129.1">
    <property type="nucleotide sequence ID" value="NZ_FXTS01000002.1"/>
</dbReference>
<keyword evidence="3" id="KW-1185">Reference proteome</keyword>
<protein>
    <submittedName>
        <fullName evidence="2">Uncharacterized protein</fullName>
    </submittedName>
</protein>
<proteinExistence type="inferred from homology"/>
<organism evidence="2 3">
    <name type="scientific">Oceanospirillum linum</name>
    <dbReference type="NCBI Taxonomy" id="966"/>
    <lineage>
        <taxon>Bacteria</taxon>
        <taxon>Pseudomonadati</taxon>
        <taxon>Pseudomonadota</taxon>
        <taxon>Gammaproteobacteria</taxon>
        <taxon>Oceanospirillales</taxon>
        <taxon>Oceanospirillaceae</taxon>
        <taxon>Oceanospirillum</taxon>
    </lineage>
</organism>
<accession>A0A1T1HD89</accession>
<dbReference type="Gene3D" id="3.40.190.10">
    <property type="entry name" value="Periplasmic binding protein-like II"/>
    <property type="match status" value="2"/>
</dbReference>
<reference evidence="2" key="1">
    <citation type="submission" date="2017-02" db="EMBL/GenBank/DDBJ databases">
        <title>Draft Genome Sequence of the Salt Water Bacterium Oceanospirillum linum ATCC 11336.</title>
        <authorList>
            <person name="Trachtenberg A.M."/>
            <person name="Carney J.G."/>
            <person name="Linnane J.D."/>
            <person name="Rheaume B.A."/>
            <person name="Pitts N.L."/>
            <person name="Mykles D.L."/>
            <person name="Maclea K.S."/>
        </authorList>
    </citation>
    <scope>NUCLEOTIDE SEQUENCE [LARGE SCALE GENOMIC DNA]</scope>
    <source>
        <strain evidence="2">ATCC 11336</strain>
    </source>
</reference>
<dbReference type="SUPFAM" id="SSF53850">
    <property type="entry name" value="Periplasmic binding protein-like II"/>
    <property type="match status" value="1"/>
</dbReference>
<dbReference type="STRING" id="966.BTA35_0207190"/>
<dbReference type="EMBL" id="MTSD02000002">
    <property type="protein sequence ID" value="OOV87783.1"/>
    <property type="molecule type" value="Genomic_DNA"/>
</dbReference>
<name>A0A1T1HD89_OCELI</name>
<evidence type="ECO:0000313" key="3">
    <source>
        <dbReference type="Proteomes" id="UP000190064"/>
    </source>
</evidence>